<protein>
    <recommendedName>
        <fullName evidence="1">DUF5714 domain-containing protein</fullName>
    </recommendedName>
</protein>
<reference evidence="2" key="1">
    <citation type="submission" date="2019-11" db="EMBL/GenBank/DDBJ databases">
        <authorList>
            <person name="Feng L."/>
        </authorList>
    </citation>
    <scope>NUCLEOTIDE SEQUENCE</scope>
    <source>
        <strain evidence="2">CbolteaeLFYP116</strain>
    </source>
</reference>
<sequence>MEEQTMEEQTMEVQTVEEQTIEEQTTGCLVCGAPLEYLQSQIEMECTYCHKTFMSNARCMNGHFICDSCHEQMGLRVIEDICRHTDSKDPVAIMKKIILSPYIYMHGPEHHVLVGSALLAAYKNAGGELDLDAALEEMRNRGAQVPGGICGLWGTCGAAVSTGIFVSLITGASPLSGKEWGLCNEMTSRSLGAIAKTGGPRCCKRDSYTAILEAVDFVGEKFGIWMERPKKTVCGLYGRNEQCLKEKCPYNPLG</sequence>
<accession>A0A6N2X7I2</accession>
<gene>
    <name evidence="2" type="ORF">CBLFYP116_04464</name>
</gene>
<dbReference type="AlphaFoldDB" id="A0A6N2X7I2"/>
<dbReference type="InterPro" id="IPR043768">
    <property type="entry name" value="DUF5714"/>
</dbReference>
<proteinExistence type="predicted"/>
<name>A0A6N2X7I2_9FIRM</name>
<evidence type="ECO:0000313" key="2">
    <source>
        <dbReference type="EMBL" id="VYT49508.1"/>
    </source>
</evidence>
<feature type="domain" description="DUF5714" evidence="1">
    <location>
        <begin position="78"/>
        <end position="250"/>
    </location>
</feature>
<dbReference type="EMBL" id="CACRTF010000017">
    <property type="protein sequence ID" value="VYT49508.1"/>
    <property type="molecule type" value="Genomic_DNA"/>
</dbReference>
<organism evidence="2">
    <name type="scientific">Enterocloster bolteae</name>
    <dbReference type="NCBI Taxonomy" id="208479"/>
    <lineage>
        <taxon>Bacteria</taxon>
        <taxon>Bacillati</taxon>
        <taxon>Bacillota</taxon>
        <taxon>Clostridia</taxon>
        <taxon>Lachnospirales</taxon>
        <taxon>Lachnospiraceae</taxon>
        <taxon>Enterocloster</taxon>
    </lineage>
</organism>
<dbReference type="Pfam" id="PF18978">
    <property type="entry name" value="DUF5714"/>
    <property type="match status" value="1"/>
</dbReference>
<evidence type="ECO:0000259" key="1">
    <source>
        <dbReference type="Pfam" id="PF18978"/>
    </source>
</evidence>